<dbReference type="Gene3D" id="3.20.20.150">
    <property type="entry name" value="Divalent-metal-dependent TIM barrel enzymes"/>
    <property type="match status" value="1"/>
</dbReference>
<reference evidence="3 4" key="1">
    <citation type="submission" date="2016-10" db="EMBL/GenBank/DDBJ databases">
        <title>Comparative genome analysis of multiple Pseudomonas spp. focuses on biocontrol and plant growth promoting traits.</title>
        <authorList>
            <person name="Tao X.-Y."/>
            <person name="Taylor C.G."/>
        </authorList>
    </citation>
    <scope>NUCLEOTIDE SEQUENCE [LARGE SCALE GENOMIC DNA]</scope>
    <source>
        <strain evidence="3 4">29G9</strain>
    </source>
</reference>
<dbReference type="GO" id="GO:0046487">
    <property type="term" value="P:glyoxylate metabolic process"/>
    <property type="evidence" value="ECO:0007669"/>
    <property type="project" value="TreeGrafter"/>
</dbReference>
<dbReference type="InterPro" id="IPR036237">
    <property type="entry name" value="Xyl_isomerase-like_sf"/>
</dbReference>
<dbReference type="Pfam" id="PF01261">
    <property type="entry name" value="AP_endonuc_2"/>
    <property type="match status" value="1"/>
</dbReference>
<name>A0A423FAS0_9PSED</name>
<dbReference type="PANTHER" id="PTHR43489">
    <property type="entry name" value="ISOMERASE"/>
    <property type="match status" value="1"/>
</dbReference>
<feature type="domain" description="Xylose isomerase-like TIM barrel" evidence="2">
    <location>
        <begin position="1"/>
        <end position="199"/>
    </location>
</feature>
<dbReference type="Proteomes" id="UP000284656">
    <property type="component" value="Unassembled WGS sequence"/>
</dbReference>
<organism evidence="3 4">
    <name type="scientific">Pseudomonas poae</name>
    <dbReference type="NCBI Taxonomy" id="200451"/>
    <lineage>
        <taxon>Bacteria</taxon>
        <taxon>Pseudomonadati</taxon>
        <taxon>Pseudomonadota</taxon>
        <taxon>Gammaproteobacteria</taxon>
        <taxon>Pseudomonadales</taxon>
        <taxon>Pseudomonadaceae</taxon>
        <taxon>Pseudomonas</taxon>
    </lineage>
</organism>
<accession>A0A423FAS0</accession>
<gene>
    <name evidence="3" type="ORF">BK648_07640</name>
</gene>
<dbReference type="GO" id="GO:0008903">
    <property type="term" value="F:hydroxypyruvate isomerase activity"/>
    <property type="evidence" value="ECO:0007669"/>
    <property type="project" value="TreeGrafter"/>
</dbReference>
<evidence type="ECO:0000313" key="3">
    <source>
        <dbReference type="EMBL" id="ROM53410.1"/>
    </source>
</evidence>
<evidence type="ECO:0000259" key="2">
    <source>
        <dbReference type="Pfam" id="PF01261"/>
    </source>
</evidence>
<dbReference type="PANTHER" id="PTHR43489:SF6">
    <property type="entry name" value="HYDROXYPYRUVATE ISOMERASE-RELATED"/>
    <property type="match status" value="1"/>
</dbReference>
<dbReference type="SUPFAM" id="SSF51658">
    <property type="entry name" value="Xylose isomerase-like"/>
    <property type="match status" value="1"/>
</dbReference>
<sequence length="209" mass="22630">LETNNLQQVLANVPLQAGSKGLAAVAGEERNFKADFLIGLHFASVCRAPLIHVTAGVVDTSDFPAACEIFRENVNWAIEAAGRLGISVAIEAINQTAVPNYFIRSLANAHEWTTRCAGLGYILDLYHTAVEGLDPITTIDAYLGSASHIQLAGYPGRHEPVEGLAAVPELRRALCTTLYNGWIGCEYNPATGTVEGLVWRDRIERSIDR</sequence>
<dbReference type="RefSeq" id="WP_123715496.1">
    <property type="nucleotide sequence ID" value="NZ_MOAY01000030.1"/>
</dbReference>
<dbReference type="AlphaFoldDB" id="A0A423FAS0"/>
<proteinExistence type="predicted"/>
<dbReference type="EMBL" id="MOAY01000030">
    <property type="protein sequence ID" value="ROM53410.1"/>
    <property type="molecule type" value="Genomic_DNA"/>
</dbReference>
<comment type="caution">
    <text evidence="3">The sequence shown here is derived from an EMBL/GenBank/DDBJ whole genome shotgun (WGS) entry which is preliminary data.</text>
</comment>
<keyword evidence="1" id="KW-0413">Isomerase</keyword>
<evidence type="ECO:0000256" key="1">
    <source>
        <dbReference type="ARBA" id="ARBA00023235"/>
    </source>
</evidence>
<dbReference type="InterPro" id="IPR050417">
    <property type="entry name" value="Sugar_Epim/Isomerase"/>
</dbReference>
<evidence type="ECO:0000313" key="4">
    <source>
        <dbReference type="Proteomes" id="UP000284656"/>
    </source>
</evidence>
<feature type="non-terminal residue" evidence="3">
    <location>
        <position position="1"/>
    </location>
</feature>
<dbReference type="InterPro" id="IPR013022">
    <property type="entry name" value="Xyl_isomerase-like_TIM-brl"/>
</dbReference>
<protein>
    <recommendedName>
        <fullName evidence="2">Xylose isomerase-like TIM barrel domain-containing protein</fullName>
    </recommendedName>
</protein>